<keyword evidence="2" id="KW-1185">Reference proteome</keyword>
<sequence>MTKGTFMDLVKTWQGRLQCQDATMCHAIPVEKRVAITSLSYYHLVQHQFGTGVSTVVKNLNRRLRRMERLQQKFPSNNNEQDNTPSLTITHNQELGPGTRNCTLGTVLQSFGATPHSP</sequence>
<comment type="caution">
    <text evidence="1">The sequence shown here is derived from an EMBL/GenBank/DDBJ whole genome shotgun (WGS) entry which is preliminary data.</text>
</comment>
<evidence type="ECO:0000313" key="1">
    <source>
        <dbReference type="EMBL" id="KAH7992574.1"/>
    </source>
</evidence>
<organism evidence="1 2">
    <name type="scientific">Sphaerodactylus townsendi</name>
    <dbReference type="NCBI Taxonomy" id="933632"/>
    <lineage>
        <taxon>Eukaryota</taxon>
        <taxon>Metazoa</taxon>
        <taxon>Chordata</taxon>
        <taxon>Craniata</taxon>
        <taxon>Vertebrata</taxon>
        <taxon>Euteleostomi</taxon>
        <taxon>Lepidosauria</taxon>
        <taxon>Squamata</taxon>
        <taxon>Bifurcata</taxon>
        <taxon>Gekkota</taxon>
        <taxon>Sphaerodactylidae</taxon>
        <taxon>Sphaerodactylus</taxon>
    </lineage>
</organism>
<proteinExistence type="predicted"/>
<protein>
    <submittedName>
        <fullName evidence="1">Uncharacterized protein</fullName>
    </submittedName>
</protein>
<gene>
    <name evidence="1" type="ORF">K3G42_024615</name>
</gene>
<evidence type="ECO:0000313" key="2">
    <source>
        <dbReference type="Proteomes" id="UP000827872"/>
    </source>
</evidence>
<accession>A0ACB8EIS1</accession>
<dbReference type="EMBL" id="CM037616">
    <property type="protein sequence ID" value="KAH7992574.1"/>
    <property type="molecule type" value="Genomic_DNA"/>
</dbReference>
<name>A0ACB8EIS1_9SAUR</name>
<dbReference type="Proteomes" id="UP000827872">
    <property type="component" value="Linkage Group LG03"/>
</dbReference>
<reference evidence="1" key="1">
    <citation type="submission" date="2021-08" db="EMBL/GenBank/DDBJ databases">
        <title>The first chromosome-level gecko genome reveals the dynamic sex chromosomes of Neotropical dwarf geckos (Sphaerodactylidae: Sphaerodactylus).</title>
        <authorList>
            <person name="Pinto B.J."/>
            <person name="Keating S.E."/>
            <person name="Gamble T."/>
        </authorList>
    </citation>
    <scope>NUCLEOTIDE SEQUENCE</scope>
    <source>
        <strain evidence="1">TG3544</strain>
    </source>
</reference>